<feature type="region of interest" description="Disordered" evidence="9">
    <location>
        <begin position="178"/>
        <end position="223"/>
    </location>
</feature>
<comment type="subcellular location">
    <subcellularLocation>
        <location evidence="1">Nucleus</location>
    </subcellularLocation>
</comment>
<evidence type="ECO:0000313" key="11">
    <source>
        <dbReference type="Proteomes" id="UP001153714"/>
    </source>
</evidence>
<dbReference type="PANTHER" id="PTHR45888">
    <property type="entry name" value="HL01030P-RELATED"/>
    <property type="match status" value="1"/>
</dbReference>
<accession>A0A9N9REX3</accession>
<dbReference type="Gene3D" id="1.10.30.10">
    <property type="entry name" value="High mobility group box domain"/>
    <property type="match status" value="1"/>
</dbReference>
<evidence type="ECO:0000256" key="7">
    <source>
        <dbReference type="ARBA" id="ARBA00023163"/>
    </source>
</evidence>
<dbReference type="AlphaFoldDB" id="A0A9N9REX3"/>
<keyword evidence="5" id="KW-0862">Zinc</keyword>
<reference evidence="10" key="1">
    <citation type="submission" date="2021-12" db="EMBL/GenBank/DDBJ databases">
        <authorList>
            <person name="King R."/>
        </authorList>
    </citation>
    <scope>NUCLEOTIDE SEQUENCE</scope>
</reference>
<keyword evidence="8" id="KW-0539">Nucleus</keyword>
<evidence type="ECO:0000256" key="3">
    <source>
        <dbReference type="ARBA" id="ARBA00022737"/>
    </source>
</evidence>
<feature type="region of interest" description="Disordered" evidence="9">
    <location>
        <begin position="1"/>
        <end position="45"/>
    </location>
</feature>
<feature type="compositionally biased region" description="Polar residues" evidence="9">
    <location>
        <begin position="1"/>
        <end position="12"/>
    </location>
</feature>
<dbReference type="GO" id="GO:0008270">
    <property type="term" value="F:zinc ion binding"/>
    <property type="evidence" value="ECO:0007669"/>
    <property type="project" value="UniProtKB-KW"/>
</dbReference>
<keyword evidence="11" id="KW-1185">Reference proteome</keyword>
<evidence type="ECO:0000256" key="5">
    <source>
        <dbReference type="ARBA" id="ARBA00022833"/>
    </source>
</evidence>
<keyword evidence="2" id="KW-0479">Metal-binding</keyword>
<keyword evidence="6" id="KW-0805">Transcription regulation</keyword>
<evidence type="ECO:0000256" key="9">
    <source>
        <dbReference type="SAM" id="MobiDB-lite"/>
    </source>
</evidence>
<evidence type="ECO:0000313" key="10">
    <source>
        <dbReference type="EMBL" id="CAG9795334.1"/>
    </source>
</evidence>
<dbReference type="OrthoDB" id="308383at2759"/>
<keyword evidence="7" id="KW-0804">Transcription</keyword>
<feature type="compositionally biased region" description="Low complexity" evidence="9">
    <location>
        <begin position="178"/>
        <end position="194"/>
    </location>
</feature>
<dbReference type="EMBL" id="OU893338">
    <property type="protein sequence ID" value="CAG9795334.1"/>
    <property type="molecule type" value="Genomic_DNA"/>
</dbReference>
<feature type="compositionally biased region" description="Pro residues" evidence="9">
    <location>
        <begin position="195"/>
        <end position="207"/>
    </location>
</feature>
<evidence type="ECO:0000256" key="6">
    <source>
        <dbReference type="ARBA" id="ARBA00023015"/>
    </source>
</evidence>
<dbReference type="GO" id="GO:0042800">
    <property type="term" value="F:histone H3K4 methyltransferase activity"/>
    <property type="evidence" value="ECO:0007669"/>
    <property type="project" value="TreeGrafter"/>
</dbReference>
<dbReference type="GO" id="GO:0003713">
    <property type="term" value="F:transcription coactivator activity"/>
    <property type="evidence" value="ECO:0007669"/>
    <property type="project" value="TreeGrafter"/>
</dbReference>
<protein>
    <submittedName>
        <fullName evidence="10">Uncharacterized protein</fullName>
    </submittedName>
</protein>
<evidence type="ECO:0000256" key="8">
    <source>
        <dbReference type="ARBA" id="ARBA00023242"/>
    </source>
</evidence>
<organism evidence="10 11">
    <name type="scientific">Diatraea saccharalis</name>
    <name type="common">sugarcane borer</name>
    <dbReference type="NCBI Taxonomy" id="40085"/>
    <lineage>
        <taxon>Eukaryota</taxon>
        <taxon>Metazoa</taxon>
        <taxon>Ecdysozoa</taxon>
        <taxon>Arthropoda</taxon>
        <taxon>Hexapoda</taxon>
        <taxon>Insecta</taxon>
        <taxon>Pterygota</taxon>
        <taxon>Neoptera</taxon>
        <taxon>Endopterygota</taxon>
        <taxon>Lepidoptera</taxon>
        <taxon>Glossata</taxon>
        <taxon>Ditrysia</taxon>
        <taxon>Pyraloidea</taxon>
        <taxon>Crambidae</taxon>
        <taxon>Crambinae</taxon>
        <taxon>Diatraea</taxon>
    </lineage>
</organism>
<dbReference type="GO" id="GO:0045944">
    <property type="term" value="P:positive regulation of transcription by RNA polymerase II"/>
    <property type="evidence" value="ECO:0007669"/>
    <property type="project" value="TreeGrafter"/>
</dbReference>
<dbReference type="SUPFAM" id="SSF47095">
    <property type="entry name" value="HMG-box"/>
    <property type="match status" value="1"/>
</dbReference>
<feature type="region of interest" description="Disordered" evidence="9">
    <location>
        <begin position="101"/>
        <end position="156"/>
    </location>
</feature>
<name>A0A9N9REX3_9NEOP</name>
<reference evidence="10" key="2">
    <citation type="submission" date="2022-10" db="EMBL/GenBank/DDBJ databases">
        <authorList>
            <consortium name="ENA_rothamsted_submissions"/>
            <consortium name="culmorum"/>
            <person name="King R."/>
        </authorList>
    </citation>
    <scope>NUCLEOTIDE SEQUENCE</scope>
</reference>
<proteinExistence type="predicted"/>
<sequence length="253" mass="28294">MNVCNISSNSALSPLFSEGGSSGQGTWTEQAPAPPPSYNQRTADKMRADESLGSAATISAVLYANTNHPEWKTEFPNWVDRCKQILKKWRALPSEQKAPYLQRARDNRSAIRMKKAQQEQERSCGQQRSAREAEQERQWKHLQQQRQQQTQQQQQIIHDQRMQGACVSQAAISRLRVPEGGSPTAASPAAGPASSPAPTPAPAPAPEAPRSAFPAQRFPLHYGTSDDINRQLRDLLQRHPEKIWPPRESHYCV</sequence>
<dbReference type="Proteomes" id="UP001153714">
    <property type="component" value="Chromosome 7"/>
</dbReference>
<keyword evidence="3" id="KW-0677">Repeat</keyword>
<dbReference type="FunFam" id="1.10.30.10:FF:000009">
    <property type="entry name" value="Histone-lysine N-methyltransferase"/>
    <property type="match status" value="1"/>
</dbReference>
<dbReference type="PANTHER" id="PTHR45888:SF6">
    <property type="entry name" value="HL01030P-RELATED"/>
    <property type="match status" value="1"/>
</dbReference>
<evidence type="ECO:0000256" key="1">
    <source>
        <dbReference type="ARBA" id="ARBA00004123"/>
    </source>
</evidence>
<dbReference type="InterPro" id="IPR036910">
    <property type="entry name" value="HMG_box_dom_sf"/>
</dbReference>
<feature type="compositionally biased region" description="Low complexity" evidence="9">
    <location>
        <begin position="141"/>
        <end position="156"/>
    </location>
</feature>
<feature type="compositionally biased region" description="Basic and acidic residues" evidence="9">
    <location>
        <begin position="129"/>
        <end position="139"/>
    </location>
</feature>
<evidence type="ECO:0000256" key="2">
    <source>
        <dbReference type="ARBA" id="ARBA00022723"/>
    </source>
</evidence>
<keyword evidence="4" id="KW-0863">Zinc-finger</keyword>
<gene>
    <name evidence="10" type="ORF">DIATSA_LOCUS12612</name>
</gene>
<dbReference type="GO" id="GO:0044666">
    <property type="term" value="C:MLL3/4 complex"/>
    <property type="evidence" value="ECO:0007669"/>
    <property type="project" value="TreeGrafter"/>
</dbReference>
<evidence type="ECO:0000256" key="4">
    <source>
        <dbReference type="ARBA" id="ARBA00022771"/>
    </source>
</evidence>